<evidence type="ECO:0000313" key="2">
    <source>
        <dbReference type="Proteomes" id="UP001595912"/>
    </source>
</evidence>
<accession>A0ABV9VQ25</accession>
<protein>
    <submittedName>
        <fullName evidence="1">Uncharacterized protein</fullName>
    </submittedName>
</protein>
<reference evidence="2" key="1">
    <citation type="journal article" date="2019" name="Int. J. Syst. Evol. Microbiol.">
        <title>The Global Catalogue of Microorganisms (GCM) 10K type strain sequencing project: providing services to taxonomists for standard genome sequencing and annotation.</title>
        <authorList>
            <consortium name="The Broad Institute Genomics Platform"/>
            <consortium name="The Broad Institute Genome Sequencing Center for Infectious Disease"/>
            <person name="Wu L."/>
            <person name="Ma J."/>
        </authorList>
    </citation>
    <scope>NUCLEOTIDE SEQUENCE [LARGE SCALE GENOMIC DNA]</scope>
    <source>
        <strain evidence="2">CGMCC 4.7152</strain>
    </source>
</reference>
<sequence>MVRNRTTTINDDPKVLLRVRLDPAAGGDAVTVEATRIVSRLMTPRPGERYAAYYDPADHRRFLLVAVLPAAP</sequence>
<comment type="caution">
    <text evidence="1">The sequence shown here is derived from an EMBL/GenBank/DDBJ whole genome shotgun (WGS) entry which is preliminary data.</text>
</comment>
<dbReference type="RefSeq" id="WP_380114013.1">
    <property type="nucleotide sequence ID" value="NZ_JBHSIU010000010.1"/>
</dbReference>
<keyword evidence="2" id="KW-1185">Reference proteome</keyword>
<proteinExistence type="predicted"/>
<organism evidence="1 2">
    <name type="scientific">Dactylosporangium cerinum</name>
    <dbReference type="NCBI Taxonomy" id="1434730"/>
    <lineage>
        <taxon>Bacteria</taxon>
        <taxon>Bacillati</taxon>
        <taxon>Actinomycetota</taxon>
        <taxon>Actinomycetes</taxon>
        <taxon>Micromonosporales</taxon>
        <taxon>Micromonosporaceae</taxon>
        <taxon>Dactylosporangium</taxon>
    </lineage>
</organism>
<evidence type="ECO:0000313" key="1">
    <source>
        <dbReference type="EMBL" id="MFC4997774.1"/>
    </source>
</evidence>
<dbReference type="Proteomes" id="UP001595912">
    <property type="component" value="Unassembled WGS sequence"/>
</dbReference>
<dbReference type="EMBL" id="JBHSIU010000010">
    <property type="protein sequence ID" value="MFC4997774.1"/>
    <property type="molecule type" value="Genomic_DNA"/>
</dbReference>
<name>A0ABV9VQ25_9ACTN</name>
<gene>
    <name evidence="1" type="ORF">ACFPIJ_08035</name>
</gene>